<protein>
    <recommendedName>
        <fullName evidence="8">DivIVA domain-containing protein</fullName>
    </recommendedName>
</protein>
<evidence type="ECO:0000256" key="5">
    <source>
        <dbReference type="ARBA" id="ARBA00023306"/>
    </source>
</evidence>
<dbReference type="Pfam" id="PF05103">
    <property type="entry name" value="DivIVA"/>
    <property type="match status" value="1"/>
</dbReference>
<evidence type="ECO:0000256" key="1">
    <source>
        <dbReference type="ARBA" id="ARBA00004496"/>
    </source>
</evidence>
<evidence type="ECO:0000313" key="7">
    <source>
        <dbReference type="EMBL" id="SVE26059.1"/>
    </source>
</evidence>
<dbReference type="Gene3D" id="6.10.250.660">
    <property type="match status" value="1"/>
</dbReference>
<proteinExistence type="predicted"/>
<comment type="subcellular location">
    <subcellularLocation>
        <location evidence="1">Cytoplasm</location>
    </subcellularLocation>
</comment>
<keyword evidence="3" id="KW-0132">Cell division</keyword>
<dbReference type="EMBL" id="UINC01205058">
    <property type="protein sequence ID" value="SVE26059.1"/>
    <property type="molecule type" value="Genomic_DNA"/>
</dbReference>
<evidence type="ECO:0000256" key="4">
    <source>
        <dbReference type="ARBA" id="ARBA00023054"/>
    </source>
</evidence>
<feature type="non-terminal residue" evidence="7">
    <location>
        <position position="111"/>
    </location>
</feature>
<evidence type="ECO:0000256" key="2">
    <source>
        <dbReference type="ARBA" id="ARBA00022490"/>
    </source>
</evidence>
<keyword evidence="4 6" id="KW-0175">Coiled coil</keyword>
<dbReference type="NCBIfam" id="TIGR03544">
    <property type="entry name" value="DivI1A_domain"/>
    <property type="match status" value="1"/>
</dbReference>
<evidence type="ECO:0000256" key="3">
    <source>
        <dbReference type="ARBA" id="ARBA00022618"/>
    </source>
</evidence>
<dbReference type="InterPro" id="IPR007793">
    <property type="entry name" value="DivIVA_fam"/>
</dbReference>
<feature type="coiled-coil region" evidence="6">
    <location>
        <begin position="43"/>
        <end position="104"/>
    </location>
</feature>
<evidence type="ECO:0008006" key="8">
    <source>
        <dbReference type="Google" id="ProtNLM"/>
    </source>
</evidence>
<dbReference type="GO" id="GO:0051301">
    <property type="term" value="P:cell division"/>
    <property type="evidence" value="ECO:0007669"/>
    <property type="project" value="UniProtKB-KW"/>
</dbReference>
<evidence type="ECO:0000256" key="6">
    <source>
        <dbReference type="SAM" id="Coils"/>
    </source>
</evidence>
<gene>
    <name evidence="7" type="ORF">METZ01_LOCUS478913</name>
</gene>
<keyword evidence="5" id="KW-0131">Cell cycle</keyword>
<name>A0A383C1W5_9ZZZZ</name>
<accession>A0A383C1W5</accession>
<keyword evidence="2" id="KW-0963">Cytoplasm</keyword>
<reference evidence="7" key="1">
    <citation type="submission" date="2018-05" db="EMBL/GenBank/DDBJ databases">
        <authorList>
            <person name="Lanie J.A."/>
            <person name="Ng W.-L."/>
            <person name="Kazmierczak K.M."/>
            <person name="Andrzejewski T.M."/>
            <person name="Davidsen T.M."/>
            <person name="Wayne K.J."/>
            <person name="Tettelin H."/>
            <person name="Glass J.I."/>
            <person name="Rusch D."/>
            <person name="Podicherti R."/>
            <person name="Tsui H.-C.T."/>
            <person name="Winkler M.E."/>
        </authorList>
    </citation>
    <scope>NUCLEOTIDE SEQUENCE</scope>
</reference>
<organism evidence="7">
    <name type="scientific">marine metagenome</name>
    <dbReference type="NCBI Taxonomy" id="408172"/>
    <lineage>
        <taxon>unclassified sequences</taxon>
        <taxon>metagenomes</taxon>
        <taxon>ecological metagenomes</taxon>
    </lineage>
</organism>
<dbReference type="InterPro" id="IPR019933">
    <property type="entry name" value="DivIVA_domain"/>
</dbReference>
<dbReference type="AlphaFoldDB" id="A0A383C1W5"/>
<sequence>MRLTYLDILEQCFHDKFRGYNKQEVDTFLHLVADDFKSMAEDLKEKDRQIDFKIEEIKKQKESLQELSLREPDTRIPPDVEEELRALRKELEEKDLLIQEMKKTDESRSNG</sequence>
<dbReference type="GO" id="GO:0005737">
    <property type="term" value="C:cytoplasm"/>
    <property type="evidence" value="ECO:0007669"/>
    <property type="project" value="UniProtKB-SubCell"/>
</dbReference>